<evidence type="ECO:0000259" key="16">
    <source>
        <dbReference type="SMART" id="SM00079"/>
    </source>
</evidence>
<comment type="caution">
    <text evidence="18">The sequence shown here is derived from an EMBL/GenBank/DDBJ whole genome shotgun (WGS) entry which is preliminary data.</text>
</comment>
<feature type="transmembrane region" description="Helical" evidence="15">
    <location>
        <begin position="510"/>
        <end position="529"/>
    </location>
</feature>
<evidence type="ECO:0000256" key="14">
    <source>
        <dbReference type="ARBA" id="ARBA00034100"/>
    </source>
</evidence>
<dbReference type="Gene3D" id="3.40.190.10">
    <property type="entry name" value="Periplasmic binding protein-like II"/>
    <property type="match status" value="2"/>
</dbReference>
<evidence type="ECO:0000256" key="15">
    <source>
        <dbReference type="SAM" id="Phobius"/>
    </source>
</evidence>
<evidence type="ECO:0000256" key="13">
    <source>
        <dbReference type="ARBA" id="ARBA00023303"/>
    </source>
</evidence>
<feature type="domain" description="Ionotropic glutamate receptor C-terminal" evidence="16">
    <location>
        <begin position="385"/>
        <end position="743"/>
    </location>
</feature>
<keyword evidence="13" id="KW-0407">Ion channel</keyword>
<comment type="subcellular location">
    <subcellularLocation>
        <location evidence="1">Cell membrane</location>
        <topology evidence="1">Multi-pass membrane protein</topology>
    </subcellularLocation>
    <subcellularLocation>
        <location evidence="14">Postsynaptic cell membrane</location>
    </subcellularLocation>
</comment>
<dbReference type="InterPro" id="IPR015683">
    <property type="entry name" value="Ionotropic_Glu_rcpt"/>
</dbReference>
<evidence type="ECO:0000256" key="4">
    <source>
        <dbReference type="ARBA" id="ARBA00022692"/>
    </source>
</evidence>
<dbReference type="PANTHER" id="PTHR18966">
    <property type="entry name" value="IONOTROPIC GLUTAMATE RECEPTOR"/>
    <property type="match status" value="1"/>
</dbReference>
<keyword evidence="5 15" id="KW-1133">Transmembrane helix</keyword>
<evidence type="ECO:0000256" key="3">
    <source>
        <dbReference type="ARBA" id="ARBA00022475"/>
    </source>
</evidence>
<reference evidence="18 19" key="1">
    <citation type="submission" date="2022-05" db="EMBL/GenBank/DDBJ databases">
        <authorList>
            <consortium name="Genoscope - CEA"/>
            <person name="William W."/>
        </authorList>
    </citation>
    <scope>NUCLEOTIDE SEQUENCE [LARGE SCALE GENOMIC DNA]</scope>
</reference>
<dbReference type="Proteomes" id="UP001159427">
    <property type="component" value="Unassembled WGS sequence"/>
</dbReference>
<evidence type="ECO:0000313" key="19">
    <source>
        <dbReference type="Proteomes" id="UP001159427"/>
    </source>
</evidence>
<feature type="domain" description="Ionotropic glutamate receptor L-glutamate and glycine-binding" evidence="17">
    <location>
        <begin position="395"/>
        <end position="455"/>
    </location>
</feature>
<evidence type="ECO:0000256" key="5">
    <source>
        <dbReference type="ARBA" id="ARBA00022989"/>
    </source>
</evidence>
<keyword evidence="7" id="KW-0406">Ion transport</keyword>
<dbReference type="Pfam" id="PF01094">
    <property type="entry name" value="ANF_receptor"/>
    <property type="match status" value="1"/>
</dbReference>
<sequence length="803" mass="91064">GIINAYSVEYEALKIAASNSSIIQNISINVQQFDFSESFHLFNQALNLIQQNIAVLIEGSKAKTPACAFSIITGIPLIKLQENSHPFEQCGNAIKMAADYRDFTHASLDILSAFQWQTIALVFDEKRTYQANYFYALSRKLTVPALSVKLIPFTGQGRPEDTMGSILGTMDELRSIDPEIILLYATRESTELFLQQVIVDVALFSNPTFFFSLTKKPCNHKKGFKWILQRETSLNLSSHGNNLVLTMNFPYIKTQVFEKMENNLKKIYNNTNKGLLALADDSVQVLKQALNEQPCSSINGKAVTMNDTAKILACIRKVDMCGRTGKVKFDEKGTRKEINLEILNLQNNYFRGIGTWNSTTGVTMFGNILRNSIPSSTAETLEGKKLRAVIVENEPFVMKKQDGDNVWYEGYSIDLFKELAKILKFTYEFYPTPDGYYGAKTENGTWNGLVGELIGKRADVIVASLTVTERRAKVVDFTVPFMFYTNDILMKKSSKENHDLLQFMSPFHNSVWFCTLGALVLISVAVFAINYYSPYGYKDESGRRTSDEFSYFNSLWFAVACMLQQGGDNTPRSLSGRILAGCYWFCILIWVSTYTANLAAFLTVKNAESPINSLEDLAKSNYELGVIPSTTEYEYFKESQDPTLQKIWRRMEAGNSFPKNGTEGVQWVRERENFVFITDGPFLRHMAKQPPCDLTTVPGLSSPYGLAFALQPNDSRTINFTLAILRLQENHFLEDLYRKWWQTSDTCSQEENTLLSQKQIDVKSMLGVYIVLIVGIVLAFITLMAEIQWKKGLKEKVFNKFRR</sequence>
<dbReference type="Gene3D" id="1.10.287.70">
    <property type="match status" value="1"/>
</dbReference>
<feature type="transmembrane region" description="Helical" evidence="15">
    <location>
        <begin position="578"/>
        <end position="604"/>
    </location>
</feature>
<dbReference type="SUPFAM" id="SSF53822">
    <property type="entry name" value="Periplasmic binding protein-like I"/>
    <property type="match status" value="1"/>
</dbReference>
<evidence type="ECO:0000256" key="10">
    <source>
        <dbReference type="ARBA" id="ARBA00023180"/>
    </source>
</evidence>
<dbReference type="InterPro" id="IPR001508">
    <property type="entry name" value="Iono_Glu_rcpt_met"/>
</dbReference>
<evidence type="ECO:0000313" key="18">
    <source>
        <dbReference type="EMBL" id="CAH3015268.1"/>
    </source>
</evidence>
<keyword evidence="4 15" id="KW-0812">Transmembrane</keyword>
<dbReference type="SUPFAM" id="SSF81324">
    <property type="entry name" value="Voltage-gated potassium channels"/>
    <property type="match status" value="1"/>
</dbReference>
<evidence type="ECO:0000259" key="17">
    <source>
        <dbReference type="SMART" id="SM00918"/>
    </source>
</evidence>
<name>A0ABN8LGH6_9CNID</name>
<evidence type="ECO:0000256" key="11">
    <source>
        <dbReference type="ARBA" id="ARBA00023257"/>
    </source>
</evidence>
<keyword evidence="9" id="KW-0675">Receptor</keyword>
<dbReference type="SUPFAM" id="SSF53850">
    <property type="entry name" value="Periplasmic binding protein-like II"/>
    <property type="match status" value="1"/>
</dbReference>
<evidence type="ECO:0000256" key="1">
    <source>
        <dbReference type="ARBA" id="ARBA00004651"/>
    </source>
</evidence>
<dbReference type="SMART" id="SM00918">
    <property type="entry name" value="Lig_chan-Glu_bd"/>
    <property type="match status" value="1"/>
</dbReference>
<dbReference type="InterPro" id="IPR001828">
    <property type="entry name" value="ANF_lig-bd_rcpt"/>
</dbReference>
<dbReference type="InterPro" id="IPR028082">
    <property type="entry name" value="Peripla_BP_I"/>
</dbReference>
<dbReference type="InterPro" id="IPR001320">
    <property type="entry name" value="Iontro_rcpt_C"/>
</dbReference>
<feature type="non-terminal residue" evidence="18">
    <location>
        <position position="1"/>
    </location>
</feature>
<evidence type="ECO:0000256" key="12">
    <source>
        <dbReference type="ARBA" id="ARBA00023286"/>
    </source>
</evidence>
<keyword evidence="11" id="KW-0628">Postsynaptic cell membrane</keyword>
<keyword evidence="6" id="KW-0770">Synapse</keyword>
<dbReference type="Pfam" id="PF00060">
    <property type="entry name" value="Lig_chan"/>
    <property type="match status" value="1"/>
</dbReference>
<dbReference type="EMBL" id="CALNXI010000021">
    <property type="protein sequence ID" value="CAH3015268.1"/>
    <property type="molecule type" value="Genomic_DNA"/>
</dbReference>
<evidence type="ECO:0000256" key="2">
    <source>
        <dbReference type="ARBA" id="ARBA00022448"/>
    </source>
</evidence>
<organism evidence="18 19">
    <name type="scientific">Porites evermanni</name>
    <dbReference type="NCBI Taxonomy" id="104178"/>
    <lineage>
        <taxon>Eukaryota</taxon>
        <taxon>Metazoa</taxon>
        <taxon>Cnidaria</taxon>
        <taxon>Anthozoa</taxon>
        <taxon>Hexacorallia</taxon>
        <taxon>Scleractinia</taxon>
        <taxon>Fungiina</taxon>
        <taxon>Poritidae</taxon>
        <taxon>Porites</taxon>
    </lineage>
</organism>
<keyword evidence="19" id="KW-1185">Reference proteome</keyword>
<accession>A0ABN8LGH6</accession>
<keyword evidence="2" id="KW-0813">Transport</keyword>
<keyword evidence="8 15" id="KW-0472">Membrane</keyword>
<evidence type="ECO:0000256" key="8">
    <source>
        <dbReference type="ARBA" id="ARBA00023136"/>
    </source>
</evidence>
<keyword evidence="12" id="KW-1071">Ligand-gated ion channel</keyword>
<dbReference type="Pfam" id="PF10613">
    <property type="entry name" value="Lig_chan-Glu_bd"/>
    <property type="match status" value="1"/>
</dbReference>
<evidence type="ECO:0000256" key="6">
    <source>
        <dbReference type="ARBA" id="ARBA00023018"/>
    </source>
</evidence>
<gene>
    <name evidence="18" type="ORF">PEVE_00014513</name>
</gene>
<keyword evidence="10" id="KW-0325">Glycoprotein</keyword>
<proteinExistence type="predicted"/>
<evidence type="ECO:0008006" key="20">
    <source>
        <dbReference type="Google" id="ProtNLM"/>
    </source>
</evidence>
<dbReference type="SMART" id="SM00079">
    <property type="entry name" value="PBPe"/>
    <property type="match status" value="1"/>
</dbReference>
<dbReference type="InterPro" id="IPR019594">
    <property type="entry name" value="Glu/Gly-bd"/>
</dbReference>
<protein>
    <recommendedName>
        <fullName evidence="20">Glutamate receptor</fullName>
    </recommendedName>
</protein>
<dbReference type="PRINTS" id="PR00177">
    <property type="entry name" value="NMDARECEPTOR"/>
</dbReference>
<evidence type="ECO:0000256" key="7">
    <source>
        <dbReference type="ARBA" id="ARBA00023065"/>
    </source>
</evidence>
<feature type="transmembrane region" description="Helical" evidence="15">
    <location>
        <begin position="766"/>
        <end position="785"/>
    </location>
</feature>
<evidence type="ECO:0000256" key="9">
    <source>
        <dbReference type="ARBA" id="ARBA00023170"/>
    </source>
</evidence>
<dbReference type="Gene3D" id="3.40.50.2300">
    <property type="match status" value="2"/>
</dbReference>
<keyword evidence="3" id="KW-1003">Cell membrane</keyword>